<dbReference type="PROSITE" id="PS50089">
    <property type="entry name" value="ZF_RING_2"/>
    <property type="match status" value="1"/>
</dbReference>
<dbReference type="STRING" id="4846.A0A367KKQ5"/>
<evidence type="ECO:0000256" key="1">
    <source>
        <dbReference type="ARBA" id="ARBA00004370"/>
    </source>
</evidence>
<dbReference type="GO" id="GO:0008270">
    <property type="term" value="F:zinc ion binding"/>
    <property type="evidence" value="ECO:0007669"/>
    <property type="project" value="UniProtKB-KW"/>
</dbReference>
<evidence type="ECO:0000256" key="8">
    <source>
        <dbReference type="PROSITE-ProRule" id="PRU00175"/>
    </source>
</evidence>
<evidence type="ECO:0000256" key="9">
    <source>
        <dbReference type="SAM" id="Phobius"/>
    </source>
</evidence>
<feature type="transmembrane region" description="Helical" evidence="9">
    <location>
        <begin position="168"/>
        <end position="188"/>
    </location>
</feature>
<dbReference type="PROSITE" id="PS00518">
    <property type="entry name" value="ZF_RING_1"/>
    <property type="match status" value="1"/>
</dbReference>
<keyword evidence="7 9" id="KW-0472">Membrane</keyword>
<evidence type="ECO:0000256" key="2">
    <source>
        <dbReference type="ARBA" id="ARBA00022692"/>
    </source>
</evidence>
<evidence type="ECO:0000259" key="10">
    <source>
        <dbReference type="PROSITE" id="PS50089"/>
    </source>
</evidence>
<feature type="domain" description="RING-type" evidence="10">
    <location>
        <begin position="239"/>
        <end position="281"/>
    </location>
</feature>
<keyword evidence="12" id="KW-1185">Reference proteome</keyword>
<dbReference type="Proteomes" id="UP000253551">
    <property type="component" value="Unassembled WGS sequence"/>
</dbReference>
<dbReference type="PANTHER" id="PTHR46539:SF1">
    <property type="entry name" value="E3 UBIQUITIN-PROTEIN LIGASE ATL42"/>
    <property type="match status" value="1"/>
</dbReference>
<dbReference type="SUPFAM" id="SSF57850">
    <property type="entry name" value="RING/U-box"/>
    <property type="match status" value="1"/>
</dbReference>
<keyword evidence="5" id="KW-0862">Zinc</keyword>
<reference evidence="11 12" key="1">
    <citation type="journal article" date="2018" name="G3 (Bethesda)">
        <title>Phylogenetic and Phylogenomic Definition of Rhizopus Species.</title>
        <authorList>
            <person name="Gryganskyi A.P."/>
            <person name="Golan J."/>
            <person name="Dolatabadi S."/>
            <person name="Mondo S."/>
            <person name="Robb S."/>
            <person name="Idnurm A."/>
            <person name="Muszewska A."/>
            <person name="Steczkiewicz K."/>
            <person name="Masonjones S."/>
            <person name="Liao H.L."/>
            <person name="Gajdeczka M.T."/>
            <person name="Anike F."/>
            <person name="Vuek A."/>
            <person name="Anishchenko I.M."/>
            <person name="Voigt K."/>
            <person name="de Hoog G.S."/>
            <person name="Smith M.E."/>
            <person name="Heitman J."/>
            <person name="Vilgalys R."/>
            <person name="Stajich J.E."/>
        </authorList>
    </citation>
    <scope>NUCLEOTIDE SEQUENCE [LARGE SCALE GENOMIC DNA]</scope>
    <source>
        <strain evidence="11 12">LSU 92-RS-03</strain>
    </source>
</reference>
<accession>A0A367KKQ5</accession>
<dbReference type="Pfam" id="PF13639">
    <property type="entry name" value="zf-RING_2"/>
    <property type="match status" value="1"/>
</dbReference>
<organism evidence="11 12">
    <name type="scientific">Rhizopus stolonifer</name>
    <name type="common">Rhizopus nigricans</name>
    <dbReference type="NCBI Taxonomy" id="4846"/>
    <lineage>
        <taxon>Eukaryota</taxon>
        <taxon>Fungi</taxon>
        <taxon>Fungi incertae sedis</taxon>
        <taxon>Mucoromycota</taxon>
        <taxon>Mucoromycotina</taxon>
        <taxon>Mucoromycetes</taxon>
        <taxon>Mucorales</taxon>
        <taxon>Mucorineae</taxon>
        <taxon>Rhizopodaceae</taxon>
        <taxon>Rhizopus</taxon>
    </lineage>
</organism>
<evidence type="ECO:0000256" key="5">
    <source>
        <dbReference type="ARBA" id="ARBA00022833"/>
    </source>
</evidence>
<proteinExistence type="predicted"/>
<gene>
    <name evidence="11" type="ORF">CU098_003286</name>
</gene>
<evidence type="ECO:0000313" key="12">
    <source>
        <dbReference type="Proteomes" id="UP000253551"/>
    </source>
</evidence>
<sequence length="299" mass="34574">MNGHWATSPSMMSQPSVALVRRKGSCVRWSDKIAHVQYLSAEYNLQITSIVIYDNILYNDTQFISESTDDADYPTFTDPLPSYRDIQFMTEENTLDLGSTFVAVYFVPLSYIQYLNQTLIQRAFEPNGTRQVYTQLTFSLSEHYFPPSNTTQTNEDDAWNREREKRNYIIYAITAGVVLILVFFVIRWCLAFRIQEDQVERGESLLLRDIRDHVIAFDDLERLCPVLRYGDTSMTNTVCAICLDEFLADFFVRVLPCHHGYCTACIDVWLTKKSCMCPICKYDCRKALEPSCSSTVMDQ</sequence>
<dbReference type="EMBL" id="PJQM01001397">
    <property type="protein sequence ID" value="RCI02432.1"/>
    <property type="molecule type" value="Genomic_DNA"/>
</dbReference>
<dbReference type="OrthoDB" id="8062037at2759"/>
<evidence type="ECO:0000256" key="7">
    <source>
        <dbReference type="ARBA" id="ARBA00023136"/>
    </source>
</evidence>
<keyword evidence="6 9" id="KW-1133">Transmembrane helix</keyword>
<dbReference type="SMART" id="SM00184">
    <property type="entry name" value="RING"/>
    <property type="match status" value="1"/>
</dbReference>
<feature type="non-terminal residue" evidence="11">
    <location>
        <position position="1"/>
    </location>
</feature>
<comment type="caution">
    <text evidence="11">The sequence shown here is derived from an EMBL/GenBank/DDBJ whole genome shotgun (WGS) entry which is preliminary data.</text>
</comment>
<dbReference type="InterPro" id="IPR017907">
    <property type="entry name" value="Znf_RING_CS"/>
</dbReference>
<comment type="subcellular location">
    <subcellularLocation>
        <location evidence="1">Membrane</location>
    </subcellularLocation>
</comment>
<dbReference type="GO" id="GO:0016020">
    <property type="term" value="C:membrane"/>
    <property type="evidence" value="ECO:0007669"/>
    <property type="project" value="UniProtKB-SubCell"/>
</dbReference>
<evidence type="ECO:0000256" key="6">
    <source>
        <dbReference type="ARBA" id="ARBA00022989"/>
    </source>
</evidence>
<name>A0A367KKQ5_RHIST</name>
<keyword evidence="2 9" id="KW-0812">Transmembrane</keyword>
<dbReference type="InterPro" id="IPR001841">
    <property type="entry name" value="Znf_RING"/>
</dbReference>
<evidence type="ECO:0000256" key="4">
    <source>
        <dbReference type="ARBA" id="ARBA00022771"/>
    </source>
</evidence>
<keyword evidence="3" id="KW-0479">Metal-binding</keyword>
<keyword evidence="4 8" id="KW-0863">Zinc-finger</keyword>
<dbReference type="InterPro" id="IPR013083">
    <property type="entry name" value="Znf_RING/FYVE/PHD"/>
</dbReference>
<dbReference type="AlphaFoldDB" id="A0A367KKQ5"/>
<dbReference type="Gene3D" id="3.30.40.10">
    <property type="entry name" value="Zinc/RING finger domain, C3HC4 (zinc finger)"/>
    <property type="match status" value="1"/>
</dbReference>
<evidence type="ECO:0000313" key="11">
    <source>
        <dbReference type="EMBL" id="RCI02432.1"/>
    </source>
</evidence>
<protein>
    <recommendedName>
        <fullName evidence="10">RING-type domain-containing protein</fullName>
    </recommendedName>
</protein>
<evidence type="ECO:0000256" key="3">
    <source>
        <dbReference type="ARBA" id="ARBA00022723"/>
    </source>
</evidence>
<dbReference type="PANTHER" id="PTHR46539">
    <property type="entry name" value="E3 UBIQUITIN-PROTEIN LIGASE ATL42"/>
    <property type="match status" value="1"/>
</dbReference>